<organism evidence="1 2">
    <name type="scientific">Enterovibrio coralii</name>
    <dbReference type="NCBI Taxonomy" id="294935"/>
    <lineage>
        <taxon>Bacteria</taxon>
        <taxon>Pseudomonadati</taxon>
        <taxon>Pseudomonadota</taxon>
        <taxon>Gammaproteobacteria</taxon>
        <taxon>Vibrionales</taxon>
        <taxon>Vibrionaceae</taxon>
        <taxon>Enterovibrio</taxon>
    </lineage>
</organism>
<dbReference type="RefSeq" id="WP_067414145.1">
    <property type="nucleotide sequence ID" value="NZ_LNTY01000026.1"/>
</dbReference>
<reference evidence="1 2" key="1">
    <citation type="submission" date="2015-11" db="EMBL/GenBank/DDBJ databases">
        <title>Genomic Taxonomy of the Vibrionaceae.</title>
        <authorList>
            <person name="Gomez-Gil B."/>
            <person name="Enciso-Ibarra J."/>
        </authorList>
    </citation>
    <scope>NUCLEOTIDE SEQUENCE [LARGE SCALE GENOMIC DNA]</scope>
    <source>
        <strain evidence="1 2">CAIM 912</strain>
    </source>
</reference>
<protein>
    <submittedName>
        <fullName evidence="1">Uncharacterized protein</fullName>
    </submittedName>
</protein>
<evidence type="ECO:0000313" key="1">
    <source>
        <dbReference type="EMBL" id="KXF82236.1"/>
    </source>
</evidence>
<dbReference type="Proteomes" id="UP000070529">
    <property type="component" value="Unassembled WGS sequence"/>
</dbReference>
<accession>A0A135I9U9</accession>
<comment type="caution">
    <text evidence="1">The sequence shown here is derived from an EMBL/GenBank/DDBJ whole genome shotgun (WGS) entry which is preliminary data.</text>
</comment>
<name>A0A135I9U9_9GAMM</name>
<dbReference type="EMBL" id="LNTY01000026">
    <property type="protein sequence ID" value="KXF82236.1"/>
    <property type="molecule type" value="Genomic_DNA"/>
</dbReference>
<keyword evidence="2" id="KW-1185">Reference proteome</keyword>
<gene>
    <name evidence="1" type="ORF">ATN88_24055</name>
</gene>
<evidence type="ECO:0000313" key="2">
    <source>
        <dbReference type="Proteomes" id="UP000070529"/>
    </source>
</evidence>
<sequence>MDSPYERESAKRIESFYLRTTPAVSESAQECASEFHVFKIDVFELETEESYSLWVCPSTVCKVQGDREVLGDFENLTLSDVTISNPYPDRNGDEDIAGFWLTERFATGRLSFGPADWFGNLMPHERGQGLGRFCTSFLVNHFLNRGCAHRAVETLQVYDDENFKLRCGYYLASGWEIVPSEDIYYRAMCASLSQLKTSYNHQKIDYLRDRDWQIAISQFEKPC</sequence>
<proteinExistence type="predicted"/>
<dbReference type="AlphaFoldDB" id="A0A135I9U9"/>